<dbReference type="SUPFAM" id="SSF46565">
    <property type="entry name" value="Chaperone J-domain"/>
    <property type="match status" value="1"/>
</dbReference>
<feature type="transmembrane region" description="Helical" evidence="2">
    <location>
        <begin position="211"/>
        <end position="232"/>
    </location>
</feature>
<keyword evidence="5" id="KW-1185">Reference proteome</keyword>
<dbReference type="WBParaSite" id="EVEC_0000515601-mRNA-1">
    <property type="protein sequence ID" value="EVEC_0000515601-mRNA-1"/>
    <property type="gene ID" value="EVEC_0000515601"/>
</dbReference>
<feature type="region of interest" description="Disordered" evidence="1">
    <location>
        <begin position="234"/>
        <end position="267"/>
    </location>
</feature>
<evidence type="ECO:0000313" key="5">
    <source>
        <dbReference type="Proteomes" id="UP000274131"/>
    </source>
</evidence>
<gene>
    <name evidence="4" type="ORF">EVEC_LOCUS4809</name>
</gene>
<dbReference type="InterPro" id="IPR018253">
    <property type="entry name" value="DnaJ_domain_CS"/>
</dbReference>
<dbReference type="InterPro" id="IPR036869">
    <property type="entry name" value="J_dom_sf"/>
</dbReference>
<evidence type="ECO:0000313" key="6">
    <source>
        <dbReference type="WBParaSite" id="EVEC_0000515601-mRNA-1"/>
    </source>
</evidence>
<evidence type="ECO:0000313" key="4">
    <source>
        <dbReference type="EMBL" id="VDD90058.1"/>
    </source>
</evidence>
<keyword evidence="2" id="KW-0472">Membrane</keyword>
<reference evidence="6" key="1">
    <citation type="submission" date="2017-02" db="UniProtKB">
        <authorList>
            <consortium name="WormBaseParasite"/>
        </authorList>
    </citation>
    <scope>IDENTIFICATION</scope>
</reference>
<dbReference type="PROSITE" id="PS50076">
    <property type="entry name" value="DNAJ_2"/>
    <property type="match status" value="1"/>
</dbReference>
<protein>
    <submittedName>
        <fullName evidence="6">J domain-containing protein</fullName>
    </submittedName>
</protein>
<reference evidence="4 5" key="2">
    <citation type="submission" date="2018-10" db="EMBL/GenBank/DDBJ databases">
        <authorList>
            <consortium name="Pathogen Informatics"/>
        </authorList>
    </citation>
    <scope>NUCLEOTIDE SEQUENCE [LARGE SCALE GENOMIC DNA]</scope>
</reference>
<dbReference type="Pfam" id="PF00226">
    <property type="entry name" value="DnaJ"/>
    <property type="match status" value="1"/>
</dbReference>
<dbReference type="InterPro" id="IPR001623">
    <property type="entry name" value="DnaJ_domain"/>
</dbReference>
<dbReference type="PROSITE" id="PS00636">
    <property type="entry name" value="DNAJ_1"/>
    <property type="match status" value="1"/>
</dbReference>
<dbReference type="STRING" id="51028.A0A0N4V4Q9"/>
<feature type="compositionally biased region" description="Acidic residues" evidence="1">
    <location>
        <begin position="239"/>
        <end position="248"/>
    </location>
</feature>
<organism evidence="6">
    <name type="scientific">Enterobius vermicularis</name>
    <name type="common">Human pinworm</name>
    <dbReference type="NCBI Taxonomy" id="51028"/>
    <lineage>
        <taxon>Eukaryota</taxon>
        <taxon>Metazoa</taxon>
        <taxon>Ecdysozoa</taxon>
        <taxon>Nematoda</taxon>
        <taxon>Chromadorea</taxon>
        <taxon>Rhabditida</taxon>
        <taxon>Spirurina</taxon>
        <taxon>Oxyuridomorpha</taxon>
        <taxon>Oxyuroidea</taxon>
        <taxon>Oxyuridae</taxon>
        <taxon>Enterobius</taxon>
    </lineage>
</organism>
<dbReference type="OrthoDB" id="376357at2759"/>
<feature type="domain" description="J" evidence="3">
    <location>
        <begin position="1"/>
        <end position="92"/>
    </location>
</feature>
<evidence type="ECO:0000259" key="3">
    <source>
        <dbReference type="PROSITE" id="PS50076"/>
    </source>
</evidence>
<dbReference type="Gene3D" id="1.10.287.110">
    <property type="entry name" value="DnaJ domain"/>
    <property type="match status" value="1"/>
</dbReference>
<proteinExistence type="predicted"/>
<evidence type="ECO:0000256" key="2">
    <source>
        <dbReference type="SAM" id="Phobius"/>
    </source>
</evidence>
<accession>A0A0N4V4Q9</accession>
<keyword evidence="2" id="KW-0812">Transmembrane</keyword>
<dbReference type="EMBL" id="UXUI01007969">
    <property type="protein sequence ID" value="VDD90058.1"/>
    <property type="molecule type" value="Genomic_DNA"/>
</dbReference>
<evidence type="ECO:0000256" key="1">
    <source>
        <dbReference type="SAM" id="MobiDB-lite"/>
    </source>
</evidence>
<sequence>MLFLTFKRKSAYGELKLELKRLRNLQEAPGLCPLCSLNSCRYGNLGEELLGYHPDVAGKPDDSALTEKFISAKNAYDVLRDPDKRKEYDAKLRSEDADSKSRSERDKIYRDPFTYARKYQYQSPYDWVDRERYWRNYSEEDIKKIYKYIRKKSGSGGLGVSEEEYRRQAWNEVLRQREEYLRQRTEKTRAYNERTFRDTPFFYDSPKADKVATIFFLSFFITLVLNVVLAGGSSGESGDASDEESDESVDYHTRQINEFNRMMTRPP</sequence>
<keyword evidence="2" id="KW-1133">Transmembrane helix</keyword>
<dbReference type="AlphaFoldDB" id="A0A0N4V4Q9"/>
<name>A0A0N4V4Q9_ENTVE</name>
<dbReference type="Proteomes" id="UP000274131">
    <property type="component" value="Unassembled WGS sequence"/>
</dbReference>